<reference evidence="3" key="1">
    <citation type="submission" date="2017-09" db="EMBL/GenBank/DDBJ databases">
        <title>Depth-based differentiation of microbial function through sediment-hosted aquifers and enrichment of novel symbionts in the deep terrestrial subsurface.</title>
        <authorList>
            <person name="Probst A.J."/>
            <person name="Ladd B."/>
            <person name="Jarett J.K."/>
            <person name="Geller-Mcgrath D.E."/>
            <person name="Sieber C.M.K."/>
            <person name="Emerson J.B."/>
            <person name="Anantharaman K."/>
            <person name="Thomas B.C."/>
            <person name="Malmstrom R."/>
            <person name="Stieglmeier M."/>
            <person name="Klingl A."/>
            <person name="Woyke T."/>
            <person name="Ryan C.M."/>
            <person name="Banfield J.F."/>
        </authorList>
    </citation>
    <scope>NUCLEOTIDE SEQUENCE [LARGE SCALE GENOMIC DNA]</scope>
</reference>
<proteinExistence type="predicted"/>
<feature type="transmembrane region" description="Helical" evidence="1">
    <location>
        <begin position="38"/>
        <end position="59"/>
    </location>
</feature>
<evidence type="ECO:0000313" key="2">
    <source>
        <dbReference type="EMBL" id="PIT92398.1"/>
    </source>
</evidence>
<accession>A0A2M6WHX0</accession>
<organism evidence="2 3">
    <name type="scientific">Candidatus Harrisonbacteria bacterium CG10_big_fil_rev_8_21_14_0_10_42_17</name>
    <dbReference type="NCBI Taxonomy" id="1974584"/>
    <lineage>
        <taxon>Bacteria</taxon>
        <taxon>Candidatus Harrisoniibacteriota</taxon>
    </lineage>
</organism>
<dbReference type="AlphaFoldDB" id="A0A2M6WHX0"/>
<feature type="transmembrane region" description="Helical" evidence="1">
    <location>
        <begin position="89"/>
        <end position="109"/>
    </location>
</feature>
<dbReference type="Proteomes" id="UP000228635">
    <property type="component" value="Unassembled WGS sequence"/>
</dbReference>
<sequence length="311" mass="34372">MAEVEVDRSRFKIIVIGIVAFIAALGFGYQLSKIPTHLTGGVIVSAVLTGMIWLVFVLLQTFLVKSPTIGAQLLATQALAVLLPSYKALSLLISAAGIILFVFMYVGFLRGRSNILNFIKIKFFKISAHTISLFVTGIAIFVAMYFVNSVDISELPFSQKTFDSVLDTVTPLIRRAVPEFAPDVTVYEVLESIAISELPENVPPETVQSGVNQLKGGFEKKYGIVLNENDTVRNSLYENLIVKIQSLESTQARTIALAAIGLIVFLSIKGFAFFISWIIILIAYIVFKILQTTNFFYIGLEDRQKESIVVK</sequence>
<keyword evidence="1" id="KW-0812">Transmembrane</keyword>
<feature type="transmembrane region" description="Helical" evidence="1">
    <location>
        <begin position="255"/>
        <end position="287"/>
    </location>
</feature>
<evidence type="ECO:0000256" key="1">
    <source>
        <dbReference type="SAM" id="Phobius"/>
    </source>
</evidence>
<feature type="transmembrane region" description="Helical" evidence="1">
    <location>
        <begin position="130"/>
        <end position="147"/>
    </location>
</feature>
<dbReference type="EMBL" id="PFBA01000024">
    <property type="protein sequence ID" value="PIT92398.1"/>
    <property type="molecule type" value="Genomic_DNA"/>
</dbReference>
<protein>
    <submittedName>
        <fullName evidence="2">Uncharacterized protein</fullName>
    </submittedName>
</protein>
<name>A0A2M6WHX0_9BACT</name>
<feature type="transmembrane region" description="Helical" evidence="1">
    <location>
        <begin position="12"/>
        <end position="32"/>
    </location>
</feature>
<keyword evidence="1" id="KW-0472">Membrane</keyword>
<keyword evidence="1" id="KW-1133">Transmembrane helix</keyword>
<comment type="caution">
    <text evidence="2">The sequence shown here is derived from an EMBL/GenBank/DDBJ whole genome shotgun (WGS) entry which is preliminary data.</text>
</comment>
<evidence type="ECO:0000313" key="3">
    <source>
        <dbReference type="Proteomes" id="UP000228635"/>
    </source>
</evidence>
<gene>
    <name evidence="2" type="ORF">COU08_02740</name>
</gene>